<dbReference type="STRING" id="1284197.S7ZXT8"/>
<evidence type="ECO:0000313" key="2">
    <source>
        <dbReference type="EMBL" id="EPS35580.1"/>
    </source>
</evidence>
<dbReference type="HOGENOM" id="CLU_1331915_0_0_1"/>
<dbReference type="AlphaFoldDB" id="S7ZXT8"/>
<dbReference type="Proteomes" id="UP000015100">
    <property type="component" value="Unassembled WGS sequence"/>
</dbReference>
<name>S7ZXT8_DACHA</name>
<gene>
    <name evidence="2" type="ORF">H072_11015</name>
</gene>
<comment type="caution">
    <text evidence="2">The sequence shown here is derived from an EMBL/GenBank/DDBJ whole genome shotgun (WGS) entry which is preliminary data.</text>
</comment>
<feature type="region of interest" description="Disordered" evidence="1">
    <location>
        <begin position="182"/>
        <end position="206"/>
    </location>
</feature>
<organism evidence="2 3">
    <name type="scientific">Dactylellina haptotyla (strain CBS 200.50)</name>
    <name type="common">Nematode-trapping fungus</name>
    <name type="synonym">Monacrosporium haptotylum</name>
    <dbReference type="NCBI Taxonomy" id="1284197"/>
    <lineage>
        <taxon>Eukaryota</taxon>
        <taxon>Fungi</taxon>
        <taxon>Dikarya</taxon>
        <taxon>Ascomycota</taxon>
        <taxon>Pezizomycotina</taxon>
        <taxon>Orbiliomycetes</taxon>
        <taxon>Orbiliales</taxon>
        <taxon>Orbiliaceae</taxon>
        <taxon>Dactylellina</taxon>
    </lineage>
</organism>
<reference evidence="3" key="2">
    <citation type="submission" date="2013-04" db="EMBL/GenBank/DDBJ databases">
        <title>Genomic mechanisms accounting for the adaptation to parasitism in nematode-trapping fungi.</title>
        <authorList>
            <person name="Ahren D.G."/>
        </authorList>
    </citation>
    <scope>NUCLEOTIDE SEQUENCE [LARGE SCALE GENOMIC DNA]</scope>
    <source>
        <strain evidence="3">CBS 200.50</strain>
    </source>
</reference>
<accession>S7ZXT8</accession>
<sequence length="206" mass="22385">MGHSYCWLRFTSGSWIRDGNKGKTKFTTSVEWSVPDSAEIQISGPENTKFRTKGWDKTKFNPDFKLDGLNIEGSVAAFVKVRGILGLTVLQTPIGLRVEYRAGLKASATVGLLPEDTCKKDPKWKKSEASKTGLGVGLSGLMDVAVGFGINKTPIDIKATPWSWEPAIAQRCWAKEIDQGVRPNGMKPAPNGVKYNGVKPSGVKST</sequence>
<evidence type="ECO:0000313" key="3">
    <source>
        <dbReference type="Proteomes" id="UP000015100"/>
    </source>
</evidence>
<reference evidence="2 3" key="1">
    <citation type="journal article" date="2013" name="PLoS Genet.">
        <title>Genomic mechanisms accounting for the adaptation to parasitism in nematode-trapping fungi.</title>
        <authorList>
            <person name="Meerupati T."/>
            <person name="Andersson K.M."/>
            <person name="Friman E."/>
            <person name="Kumar D."/>
            <person name="Tunlid A."/>
            <person name="Ahren D."/>
        </authorList>
    </citation>
    <scope>NUCLEOTIDE SEQUENCE [LARGE SCALE GENOMIC DNA]</scope>
    <source>
        <strain evidence="2 3">CBS 200.50</strain>
    </source>
</reference>
<dbReference type="EMBL" id="AQGS01001108">
    <property type="protein sequence ID" value="EPS35580.1"/>
    <property type="molecule type" value="Genomic_DNA"/>
</dbReference>
<protein>
    <submittedName>
        <fullName evidence="2">Uncharacterized protein</fullName>
    </submittedName>
</protein>
<evidence type="ECO:0000256" key="1">
    <source>
        <dbReference type="SAM" id="MobiDB-lite"/>
    </source>
</evidence>
<proteinExistence type="predicted"/>
<keyword evidence="3" id="KW-1185">Reference proteome</keyword>